<dbReference type="InterPro" id="IPR000700">
    <property type="entry name" value="PAS-assoc_C"/>
</dbReference>
<evidence type="ECO:0000256" key="9">
    <source>
        <dbReference type="ARBA" id="ARBA00064003"/>
    </source>
</evidence>
<dbReference type="InterPro" id="IPR003594">
    <property type="entry name" value="HATPase_dom"/>
</dbReference>
<evidence type="ECO:0000259" key="16">
    <source>
        <dbReference type="PROSITE" id="PS50924"/>
    </source>
</evidence>
<dbReference type="InterPro" id="IPR001610">
    <property type="entry name" value="PAC"/>
</dbReference>
<dbReference type="InterPro" id="IPR036097">
    <property type="entry name" value="HisK_dim/P_sf"/>
</dbReference>
<protein>
    <recommendedName>
        <fullName evidence="10">Sensory/regulatory protein RpfC</fullName>
        <ecNumber evidence="2">2.7.13.3</ecNumber>
    </recommendedName>
</protein>
<dbReference type="InterPro" id="IPR036890">
    <property type="entry name" value="HATPase_C_sf"/>
</dbReference>
<evidence type="ECO:0000256" key="4">
    <source>
        <dbReference type="ARBA" id="ARBA00022679"/>
    </source>
</evidence>
<keyword evidence="7" id="KW-0067">ATP-binding</keyword>
<dbReference type="EC" id="2.7.13.3" evidence="2"/>
<dbReference type="Pfam" id="PF00512">
    <property type="entry name" value="HisKA"/>
    <property type="match status" value="1"/>
</dbReference>
<dbReference type="PROSITE" id="PS50924">
    <property type="entry name" value="MHYT"/>
    <property type="match status" value="1"/>
</dbReference>
<dbReference type="Pfam" id="PF02518">
    <property type="entry name" value="HATPase_c"/>
    <property type="match status" value="1"/>
</dbReference>
<dbReference type="InterPro" id="IPR003661">
    <property type="entry name" value="HisK_dim/P_dom"/>
</dbReference>
<feature type="compositionally biased region" description="Basic and acidic residues" evidence="12">
    <location>
        <begin position="760"/>
        <end position="786"/>
    </location>
</feature>
<evidence type="ECO:0000256" key="1">
    <source>
        <dbReference type="ARBA" id="ARBA00000085"/>
    </source>
</evidence>
<evidence type="ECO:0000256" key="5">
    <source>
        <dbReference type="ARBA" id="ARBA00022741"/>
    </source>
</evidence>
<organism evidence="17 18">
    <name type="scientific">Halopseudomonas salegens</name>
    <dbReference type="NCBI Taxonomy" id="1434072"/>
    <lineage>
        <taxon>Bacteria</taxon>
        <taxon>Pseudomonadati</taxon>
        <taxon>Pseudomonadota</taxon>
        <taxon>Gammaproteobacteria</taxon>
        <taxon>Pseudomonadales</taxon>
        <taxon>Pseudomonadaceae</taxon>
        <taxon>Halopseudomonas</taxon>
    </lineage>
</organism>
<feature type="domain" description="PAS" evidence="14">
    <location>
        <begin position="397"/>
        <end position="444"/>
    </location>
</feature>
<dbReference type="Pfam" id="PF03707">
    <property type="entry name" value="MHYT"/>
    <property type="match status" value="2"/>
</dbReference>
<dbReference type="Pfam" id="PF08447">
    <property type="entry name" value="PAS_3"/>
    <property type="match status" value="1"/>
</dbReference>
<evidence type="ECO:0000259" key="14">
    <source>
        <dbReference type="PROSITE" id="PS50112"/>
    </source>
</evidence>
<dbReference type="EMBL" id="LT629787">
    <property type="protein sequence ID" value="SDU33813.1"/>
    <property type="molecule type" value="Genomic_DNA"/>
</dbReference>
<dbReference type="OrthoDB" id="9810730at2"/>
<keyword evidence="3" id="KW-0597">Phosphoprotein</keyword>
<feature type="domain" description="Histidine kinase" evidence="13">
    <location>
        <begin position="539"/>
        <end position="754"/>
    </location>
</feature>
<keyword evidence="5" id="KW-0547">Nucleotide-binding</keyword>
<dbReference type="PANTHER" id="PTHR43711">
    <property type="entry name" value="TWO-COMPONENT HISTIDINE KINASE"/>
    <property type="match status" value="1"/>
</dbReference>
<dbReference type="PROSITE" id="PS50112">
    <property type="entry name" value="PAS"/>
    <property type="match status" value="2"/>
</dbReference>
<evidence type="ECO:0000313" key="17">
    <source>
        <dbReference type="EMBL" id="SDU33813.1"/>
    </source>
</evidence>
<reference evidence="18" key="1">
    <citation type="submission" date="2016-10" db="EMBL/GenBank/DDBJ databases">
        <authorList>
            <person name="Varghese N."/>
            <person name="Submissions S."/>
        </authorList>
    </citation>
    <scope>NUCLEOTIDE SEQUENCE [LARGE SCALE GENOMIC DNA]</scope>
    <source>
        <strain evidence="18">CECT 8338</strain>
    </source>
</reference>
<keyword evidence="11" id="KW-0472">Membrane</keyword>
<evidence type="ECO:0000259" key="15">
    <source>
        <dbReference type="PROSITE" id="PS50113"/>
    </source>
</evidence>
<dbReference type="GO" id="GO:0016020">
    <property type="term" value="C:membrane"/>
    <property type="evidence" value="ECO:0007669"/>
    <property type="project" value="UniProtKB-UniRule"/>
</dbReference>
<dbReference type="SMART" id="SM00387">
    <property type="entry name" value="HATPase_c"/>
    <property type="match status" value="1"/>
</dbReference>
<dbReference type="SMART" id="SM00086">
    <property type="entry name" value="PAC"/>
    <property type="match status" value="2"/>
</dbReference>
<dbReference type="FunFam" id="1.10.287.130:FF:000002">
    <property type="entry name" value="Two-component osmosensing histidine kinase"/>
    <property type="match status" value="1"/>
</dbReference>
<dbReference type="InterPro" id="IPR013655">
    <property type="entry name" value="PAS_fold_3"/>
</dbReference>
<keyword evidence="8" id="KW-0902">Two-component regulatory system</keyword>
<sequence length="848" mass="93171">MIPSFFYLPENAQSHLLHGQHDLALMLLSVVIAVLASCFALQVASLARIAATPLTRNIALLTGSLTLGGGIWAMHFIGMLAFQLEIPVRYDPTITLLSVVPAILASWIAFRVLVEAQVTLRQIAVGGLLMGGGIGAMHYTGMAAMQMEARLMMDPGWFLASLLVAVMLAMVALWLRFGLRRHMRVTHINSIVLGGLGIGLAIAAMHYTGMAAARIVAVTDGSAGVATGDQRIMAMGIALMALAVGLAVGVTNGILRYRYLLDKMRAHEQSLRTSEEQYSSLIANLPGAAFRCLPQQGWQMLFISDAIEPLTGWSAQAFMQGGKSTDELLHPDDHDPIYEQVMAHIARGEKYSVDYRLIHRDGSIRWVNESASAIYSEQGQPLWIDGVLIDITDSKLRNAEFEGTVNAISRAQAVAEFDLHGRITAANAQLLNLSGFTEAELIGQPATSLVDAGEAFPMLWEELRAGHFQQAEFPLHTAHGEERWIQGYFNPILMADGLPGKVMLLATDLTERRRMVLALRLAKERAEQAAAAKTVFLANMSHEIRTPMNAIMGFSELLLDTPLNEEQRRHLQTLNFSAQALLQLLNDILDTAKLEGGAVELDEQPFSPRELAQGALDLMSLEAAKKDLRLQLDNELPPAHFIGDPFRIRQILLNLLGNAIKFTPSGRVSLHLYHNEQGLCFSVSDTGIGISAERLERIFDPFVQADASMTRRFGGTGLGTTIARQLARLMGGDIQVQSEPGTGSCFTLCIPLHIDRNTRSTHQPDRLEAEQTESKQSRNPLERASSEQHLQALIASLERGEIAETHVQALARLLPRSRWLPIEQALADFDFELANRHMQDLLNEDTTP</sequence>
<comment type="subunit">
    <text evidence="9">At low DSF concentrations, interacts with RpfF.</text>
</comment>
<name>A0A1H2HPN0_9GAMM</name>
<dbReference type="NCBIfam" id="TIGR00229">
    <property type="entry name" value="sensory_box"/>
    <property type="match status" value="2"/>
</dbReference>
<dbReference type="PROSITE" id="PS50109">
    <property type="entry name" value="HIS_KIN"/>
    <property type="match status" value="1"/>
</dbReference>
<evidence type="ECO:0000256" key="8">
    <source>
        <dbReference type="ARBA" id="ARBA00023012"/>
    </source>
</evidence>
<dbReference type="PANTHER" id="PTHR43711:SF1">
    <property type="entry name" value="HISTIDINE KINASE 1"/>
    <property type="match status" value="1"/>
</dbReference>
<keyword evidence="6" id="KW-0418">Kinase</keyword>
<dbReference type="Proteomes" id="UP000243924">
    <property type="component" value="Chromosome I"/>
</dbReference>
<evidence type="ECO:0000256" key="7">
    <source>
        <dbReference type="ARBA" id="ARBA00022840"/>
    </source>
</evidence>
<evidence type="ECO:0000256" key="3">
    <source>
        <dbReference type="ARBA" id="ARBA00022553"/>
    </source>
</evidence>
<feature type="domain" description="PAC" evidence="15">
    <location>
        <begin position="351"/>
        <end position="403"/>
    </location>
</feature>
<feature type="transmembrane region" description="Helical" evidence="11">
    <location>
        <begin position="23"/>
        <end position="46"/>
    </location>
</feature>
<evidence type="ECO:0000256" key="10">
    <source>
        <dbReference type="ARBA" id="ARBA00068150"/>
    </source>
</evidence>
<keyword evidence="18" id="KW-1185">Reference proteome</keyword>
<dbReference type="InterPro" id="IPR035965">
    <property type="entry name" value="PAS-like_dom_sf"/>
</dbReference>
<feature type="domain" description="MHYT" evidence="16">
    <location>
        <begin position="21"/>
        <end position="216"/>
    </location>
</feature>
<dbReference type="Gene3D" id="3.30.565.10">
    <property type="entry name" value="Histidine kinase-like ATPase, C-terminal domain"/>
    <property type="match status" value="1"/>
</dbReference>
<feature type="domain" description="PAS" evidence="14">
    <location>
        <begin position="274"/>
        <end position="348"/>
    </location>
</feature>
<evidence type="ECO:0000313" key="18">
    <source>
        <dbReference type="Proteomes" id="UP000243924"/>
    </source>
</evidence>
<keyword evidence="11" id="KW-1133">Transmembrane helix</keyword>
<dbReference type="CDD" id="cd00130">
    <property type="entry name" value="PAS"/>
    <property type="match status" value="2"/>
</dbReference>
<comment type="catalytic activity">
    <reaction evidence="1">
        <text>ATP + protein L-histidine = ADP + protein N-phospho-L-histidine.</text>
        <dbReference type="EC" id="2.7.13.3"/>
    </reaction>
</comment>
<feature type="transmembrane region" description="Helical" evidence="11">
    <location>
        <begin position="232"/>
        <end position="255"/>
    </location>
</feature>
<dbReference type="SMART" id="SM00091">
    <property type="entry name" value="PAS"/>
    <property type="match status" value="2"/>
</dbReference>
<dbReference type="SMART" id="SM00388">
    <property type="entry name" value="HisKA"/>
    <property type="match status" value="1"/>
</dbReference>
<dbReference type="Gene3D" id="1.10.287.130">
    <property type="match status" value="1"/>
</dbReference>
<dbReference type="InterPro" id="IPR005467">
    <property type="entry name" value="His_kinase_dom"/>
</dbReference>
<dbReference type="PRINTS" id="PR00344">
    <property type="entry name" value="BCTRLSENSOR"/>
</dbReference>
<dbReference type="InterPro" id="IPR050736">
    <property type="entry name" value="Sensor_HK_Regulatory"/>
</dbReference>
<accession>A0A1H2HPN0</accession>
<evidence type="ECO:0000256" key="12">
    <source>
        <dbReference type="SAM" id="MobiDB-lite"/>
    </source>
</evidence>
<dbReference type="STRING" id="1434072.SAMN05216210_3210"/>
<dbReference type="PROSITE" id="PS50113">
    <property type="entry name" value="PAC"/>
    <property type="match status" value="2"/>
</dbReference>
<dbReference type="CDD" id="cd00082">
    <property type="entry name" value="HisKA"/>
    <property type="match status" value="1"/>
</dbReference>
<dbReference type="GO" id="GO:0005524">
    <property type="term" value="F:ATP binding"/>
    <property type="evidence" value="ECO:0007669"/>
    <property type="project" value="UniProtKB-KW"/>
</dbReference>
<dbReference type="CDD" id="cd16922">
    <property type="entry name" value="HATPase_EvgS-ArcB-TorS-like"/>
    <property type="match status" value="1"/>
</dbReference>
<keyword evidence="4" id="KW-0808">Transferase</keyword>
<feature type="transmembrane region" description="Helical" evidence="11">
    <location>
        <begin position="94"/>
        <end position="114"/>
    </location>
</feature>
<dbReference type="InterPro" id="IPR013656">
    <property type="entry name" value="PAS_4"/>
</dbReference>
<dbReference type="GO" id="GO:0000155">
    <property type="term" value="F:phosphorelay sensor kinase activity"/>
    <property type="evidence" value="ECO:0007669"/>
    <property type="project" value="InterPro"/>
</dbReference>
<evidence type="ECO:0000256" key="6">
    <source>
        <dbReference type="ARBA" id="ARBA00022777"/>
    </source>
</evidence>
<keyword evidence="11" id="KW-0812">Transmembrane</keyword>
<dbReference type="InterPro" id="IPR000014">
    <property type="entry name" value="PAS"/>
</dbReference>
<dbReference type="FunFam" id="3.30.565.10:FF:000010">
    <property type="entry name" value="Sensor histidine kinase RcsC"/>
    <property type="match status" value="1"/>
</dbReference>
<evidence type="ECO:0000259" key="13">
    <source>
        <dbReference type="PROSITE" id="PS50109"/>
    </source>
</evidence>
<proteinExistence type="predicted"/>
<feature type="transmembrane region" description="Helical" evidence="11">
    <location>
        <begin position="191"/>
        <end position="212"/>
    </location>
</feature>
<feature type="transmembrane region" description="Helical" evidence="11">
    <location>
        <begin position="58"/>
        <end position="82"/>
    </location>
</feature>
<dbReference type="SUPFAM" id="SSF55785">
    <property type="entry name" value="PYP-like sensor domain (PAS domain)"/>
    <property type="match status" value="2"/>
</dbReference>
<evidence type="ECO:0000256" key="2">
    <source>
        <dbReference type="ARBA" id="ARBA00012438"/>
    </source>
</evidence>
<dbReference type="RefSeq" id="WP_092388893.1">
    <property type="nucleotide sequence ID" value="NZ_LT629787.1"/>
</dbReference>
<gene>
    <name evidence="17" type="ORF">SAMN05216210_3210</name>
</gene>
<dbReference type="Gene3D" id="3.30.450.20">
    <property type="entry name" value="PAS domain"/>
    <property type="match status" value="2"/>
</dbReference>
<dbReference type="SUPFAM" id="SSF55874">
    <property type="entry name" value="ATPase domain of HSP90 chaperone/DNA topoisomerase II/histidine kinase"/>
    <property type="match status" value="1"/>
</dbReference>
<evidence type="ECO:0000256" key="11">
    <source>
        <dbReference type="PROSITE-ProRule" id="PRU00244"/>
    </source>
</evidence>
<dbReference type="AlphaFoldDB" id="A0A1H2HPN0"/>
<dbReference type="Pfam" id="PF08448">
    <property type="entry name" value="PAS_4"/>
    <property type="match status" value="1"/>
</dbReference>
<feature type="transmembrane region" description="Helical" evidence="11">
    <location>
        <begin position="123"/>
        <end position="145"/>
    </location>
</feature>
<dbReference type="InterPro" id="IPR005330">
    <property type="entry name" value="MHYT_dom"/>
</dbReference>
<dbReference type="SUPFAM" id="SSF47384">
    <property type="entry name" value="Homodimeric domain of signal transducing histidine kinase"/>
    <property type="match status" value="1"/>
</dbReference>
<feature type="domain" description="PAC" evidence="15">
    <location>
        <begin position="469"/>
        <end position="521"/>
    </location>
</feature>
<dbReference type="InterPro" id="IPR004358">
    <property type="entry name" value="Sig_transdc_His_kin-like_C"/>
</dbReference>
<feature type="transmembrane region" description="Helical" evidence="11">
    <location>
        <begin position="157"/>
        <end position="179"/>
    </location>
</feature>
<feature type="region of interest" description="Disordered" evidence="12">
    <location>
        <begin position="760"/>
        <end position="787"/>
    </location>
</feature>